<feature type="DNA-binding region" description="H-T-H motif" evidence="2">
    <location>
        <begin position="32"/>
        <end position="51"/>
    </location>
</feature>
<dbReference type="PANTHER" id="PTHR30055:SF212">
    <property type="entry name" value="TETR-FAMILY FAMILY TRANSCRIPTIONAL REGULATOR"/>
    <property type="match status" value="1"/>
</dbReference>
<dbReference type="GO" id="GO:0003700">
    <property type="term" value="F:DNA-binding transcription factor activity"/>
    <property type="evidence" value="ECO:0007669"/>
    <property type="project" value="TreeGrafter"/>
</dbReference>
<evidence type="ECO:0000256" key="1">
    <source>
        <dbReference type="ARBA" id="ARBA00023125"/>
    </source>
</evidence>
<dbReference type="Proteomes" id="UP000030528">
    <property type="component" value="Unassembled WGS sequence"/>
</dbReference>
<accession>A0A0A5GQ06</accession>
<dbReference type="PRINTS" id="PR00455">
    <property type="entry name" value="HTHTETR"/>
</dbReference>
<dbReference type="InterPro" id="IPR001647">
    <property type="entry name" value="HTH_TetR"/>
</dbReference>
<dbReference type="AlphaFoldDB" id="A0A0A5GQ06"/>
<keyword evidence="1 2" id="KW-0238">DNA-binding</keyword>
<dbReference type="PROSITE" id="PS50977">
    <property type="entry name" value="HTH_TETR_2"/>
    <property type="match status" value="1"/>
</dbReference>
<organism evidence="4 5">
    <name type="scientific">Pontibacillus halophilus JSM 076056 = DSM 19796</name>
    <dbReference type="NCBI Taxonomy" id="1385510"/>
    <lineage>
        <taxon>Bacteria</taxon>
        <taxon>Bacillati</taxon>
        <taxon>Bacillota</taxon>
        <taxon>Bacilli</taxon>
        <taxon>Bacillales</taxon>
        <taxon>Bacillaceae</taxon>
        <taxon>Pontibacillus</taxon>
    </lineage>
</organism>
<dbReference type="EMBL" id="AVPE01000001">
    <property type="protein sequence ID" value="KGX94024.1"/>
    <property type="molecule type" value="Genomic_DNA"/>
</dbReference>
<evidence type="ECO:0000313" key="5">
    <source>
        <dbReference type="Proteomes" id="UP000030528"/>
    </source>
</evidence>
<dbReference type="InterPro" id="IPR050109">
    <property type="entry name" value="HTH-type_TetR-like_transc_reg"/>
</dbReference>
<dbReference type="Pfam" id="PF00440">
    <property type="entry name" value="TetR_N"/>
    <property type="match status" value="1"/>
</dbReference>
<dbReference type="GO" id="GO:0000976">
    <property type="term" value="F:transcription cis-regulatory region binding"/>
    <property type="evidence" value="ECO:0007669"/>
    <property type="project" value="TreeGrafter"/>
</dbReference>
<protein>
    <submittedName>
        <fullName evidence="4">TetR family transcriptional regulator</fullName>
    </submittedName>
</protein>
<dbReference type="Gene3D" id="1.10.357.10">
    <property type="entry name" value="Tetracycline Repressor, domain 2"/>
    <property type="match status" value="1"/>
</dbReference>
<dbReference type="OrthoDB" id="9815924at2"/>
<gene>
    <name evidence="4" type="ORF">N781_02325</name>
</gene>
<dbReference type="eggNOG" id="COG1309">
    <property type="taxonomic scope" value="Bacteria"/>
</dbReference>
<evidence type="ECO:0000259" key="3">
    <source>
        <dbReference type="PROSITE" id="PS50977"/>
    </source>
</evidence>
<name>A0A0A5GQ06_9BACI</name>
<dbReference type="InterPro" id="IPR009057">
    <property type="entry name" value="Homeodomain-like_sf"/>
</dbReference>
<dbReference type="STRING" id="1385510.GCA_000425205_00017"/>
<evidence type="ECO:0000313" key="4">
    <source>
        <dbReference type="EMBL" id="KGX94024.1"/>
    </source>
</evidence>
<feature type="domain" description="HTH tetR-type" evidence="3">
    <location>
        <begin position="9"/>
        <end position="69"/>
    </location>
</feature>
<dbReference type="PANTHER" id="PTHR30055">
    <property type="entry name" value="HTH-TYPE TRANSCRIPTIONAL REGULATOR RUTR"/>
    <property type="match status" value="1"/>
</dbReference>
<proteinExistence type="predicted"/>
<comment type="caution">
    <text evidence="4">The sequence shown here is derived from an EMBL/GenBank/DDBJ whole genome shotgun (WGS) entry which is preliminary data.</text>
</comment>
<keyword evidence="5" id="KW-1185">Reference proteome</keyword>
<sequence length="183" mass="21548">MPRRKVQEELSKERILETARELFVTEGYEQLSMRKLAKKLGYSHGSIYYHFQNKAELFFALVKEDFASLTKEVEPFVSRGSLQDVFIAYMRFGLTYRSHYEVMFLLQNDDVQNYMVDETNESYRVLAKAVQFHTTKTLSIQEIWSLYLSLHGFVTHYLKRGQSYEELEEIVKAHATFLSEAVS</sequence>
<dbReference type="SUPFAM" id="SSF46689">
    <property type="entry name" value="Homeodomain-like"/>
    <property type="match status" value="1"/>
</dbReference>
<reference evidence="4 5" key="1">
    <citation type="submission" date="2013-08" db="EMBL/GenBank/DDBJ databases">
        <authorList>
            <person name="Huang J."/>
            <person name="Wang G."/>
        </authorList>
    </citation>
    <scope>NUCLEOTIDE SEQUENCE [LARGE SCALE GENOMIC DNA]</scope>
    <source>
        <strain evidence="4 5">JSM 076056</strain>
    </source>
</reference>
<dbReference type="RefSeq" id="WP_036768883.1">
    <property type="nucleotide sequence ID" value="NZ_AULI01000001.1"/>
</dbReference>
<evidence type="ECO:0000256" key="2">
    <source>
        <dbReference type="PROSITE-ProRule" id="PRU00335"/>
    </source>
</evidence>